<feature type="coiled-coil region" evidence="1">
    <location>
        <begin position="220"/>
        <end position="248"/>
    </location>
</feature>
<dbReference type="Pfam" id="PF07999">
    <property type="entry name" value="RHSP"/>
    <property type="match status" value="1"/>
</dbReference>
<sequence length="977" mass="111349">MWRCCGWLQCLVLLRRRWALTASPTGVALRLHGAPTALPRECHAQRYWDSGRKQPRVCFGASGACWPQLGGASGMLHRTGVVMAPRRGSCDGSDAAARRGVEETRRPEWTMSSTVEDVLLEGSTNRTDMKLNDFLRNYFGGRAAVGKDQNVTMQEFVRRPNAYVQDQRLLKRIFNLTAYQELEAINKLHSEGVLFLEQWRDYEGKDTITPLARGKLNAVLSQIQRESLEAEERLIREEEERRRRAQEMKFTISTTIEDVLFRGEFRYREMKLNDFLLLRFGGKGVVATNRSVLLEEFFKDPARYIHDEGVLNEIKASDGYWRMERTVKEEMNMEEDVKKLHYNHVISLLGWSLATPEVKESVHEITKQSLDAALEDVRNPMRMSASNILKGFYESVYNASWHHVVEVPGGKGTGMEVREGKPPQPWTYRAVGQTLERHDGVEQSGAPRPRLTVLASDKGWPYTLNAPHGAGNDLCVNSEVDRVWRIVKRDLTKWFSNFDLTLNSSPLPRVLIGTPGIGKSMNAGSYLLYQLLHYDIKKLQVVVHCFGSTAYVFDKTAKTVTKYMGEITSKNVLRGLRQRGMKGYIIYDVAKKGTPPDTGFAPSSGWGMIAVSSPEVSNYDEWEKQVKASPIIMNCPDKVDVKAMCAWMKRGLEPDEQAEYWRMVEERMEKVGPIPRHIFDEKIYKDRLGAVNGALLAIKPTDFGKNFTLGGEEKWYSEDPSHKLVKIVREITEKGAEVFFNALISADIGFRIAERLEKEMDAKDLLLLILRSHGALVSRALEQLGLRVFMYGELVSALVEELNELRPPKRKEAQDSVLNVNHQGHPTRTVGLAGLQGGVTRIPMEYGVLYLPAVENFPLVDGFFFVNSPRRTLVGLQMTTASAHHTTTSTVKQFTEHLAAYFEGWEELSREMSWEMIYIKNADSKNISKWQRCDVVNPNNENDAGKRIVAFWDRKVHQYQFMLTRGFLNKIREMRTQ</sequence>
<evidence type="ECO:0000313" key="7">
    <source>
        <dbReference type="Proteomes" id="UP000246121"/>
    </source>
</evidence>
<dbReference type="AlphaFoldDB" id="A0A2V2ULH4"/>
<evidence type="ECO:0000259" key="5">
    <source>
        <dbReference type="Pfam" id="PF24466"/>
    </source>
</evidence>
<feature type="domain" description="DUF7578" evidence="5">
    <location>
        <begin position="126"/>
        <end position="188"/>
    </location>
</feature>
<dbReference type="VEuPathDB" id="TriTrypDB:BCY84_10119"/>
<dbReference type="EMBL" id="PRFA01000195">
    <property type="protein sequence ID" value="PWU84894.1"/>
    <property type="molecule type" value="Genomic_DNA"/>
</dbReference>
<organism evidence="6 7">
    <name type="scientific">Trypanosoma cruzi</name>
    <dbReference type="NCBI Taxonomy" id="5693"/>
    <lineage>
        <taxon>Eukaryota</taxon>
        <taxon>Discoba</taxon>
        <taxon>Euglenozoa</taxon>
        <taxon>Kinetoplastea</taxon>
        <taxon>Metakinetoplastina</taxon>
        <taxon>Trypanosomatida</taxon>
        <taxon>Trypanosomatidae</taxon>
        <taxon>Trypanosoma</taxon>
        <taxon>Schizotrypanum</taxon>
    </lineage>
</organism>
<evidence type="ECO:0000256" key="1">
    <source>
        <dbReference type="SAM" id="Coils"/>
    </source>
</evidence>
<dbReference type="Proteomes" id="UP000246121">
    <property type="component" value="Unassembled WGS sequence"/>
</dbReference>
<dbReference type="PANTHER" id="PTHR33129">
    <property type="entry name" value="PROTEIN KINASE DOMAIN-CONTAINING PROTEIN-RELATED"/>
    <property type="match status" value="1"/>
</dbReference>
<dbReference type="NCBIfam" id="TIGR01631">
    <property type="entry name" value="Trypano_RHS"/>
    <property type="match status" value="2"/>
</dbReference>
<feature type="domain" description="DUF7578" evidence="5">
    <location>
        <begin position="266"/>
        <end position="330"/>
    </location>
</feature>
<protein>
    <submittedName>
        <fullName evidence="6">Putative retrotransposon hot spot (RHS) protein</fullName>
    </submittedName>
</protein>
<dbReference type="InterPro" id="IPR046836">
    <property type="entry name" value="RHS_C"/>
</dbReference>
<feature type="signal peptide" evidence="2">
    <location>
        <begin position="1"/>
        <end position="19"/>
    </location>
</feature>
<name>A0A2V2ULH4_TRYCR</name>
<feature type="domain" description="Retrotransposon hot spot protein,C-terminal" evidence="3">
    <location>
        <begin position="510"/>
        <end position="805"/>
    </location>
</feature>
<reference evidence="6 7" key="1">
    <citation type="journal article" date="2018" name="Microb. Genom.">
        <title>Expanding an expanded genome: long-read sequencing of Trypanosoma cruzi.</title>
        <authorList>
            <person name="Berna L."/>
            <person name="Rodriguez M."/>
            <person name="Chiribao M.L."/>
            <person name="Parodi-Talice A."/>
            <person name="Pita S."/>
            <person name="Rijo G."/>
            <person name="Alvarez-Valin F."/>
            <person name="Robello C."/>
        </authorList>
    </citation>
    <scope>NUCLEOTIDE SEQUENCE [LARGE SCALE GENOMIC DNA]</scope>
    <source>
        <strain evidence="6 7">Dm28c</strain>
    </source>
</reference>
<dbReference type="VEuPathDB" id="TriTrypDB:C3747_297g11"/>
<dbReference type="VEuPathDB" id="TriTrypDB:C4B63_195g5"/>
<dbReference type="VEuPathDB" id="TriTrypDB:TcCLB.508401.20"/>
<dbReference type="VEuPathDB" id="TriTrypDB:TcCLB.511011.10"/>
<dbReference type="VEuPathDB" id="TriTrypDB:Tc_MARK_2994"/>
<keyword evidence="1" id="KW-0175">Coiled coil</keyword>
<keyword evidence="2" id="KW-0732">Signal</keyword>
<evidence type="ECO:0000259" key="4">
    <source>
        <dbReference type="Pfam" id="PF20445"/>
    </source>
</evidence>
<evidence type="ECO:0000256" key="2">
    <source>
        <dbReference type="SAM" id="SignalP"/>
    </source>
</evidence>
<dbReference type="VEuPathDB" id="TriTrypDB:TCSYLVIO_010804"/>
<dbReference type="VEuPathDB" id="TriTrypDB:TcCLB.503483.9"/>
<dbReference type="VEuPathDB" id="TriTrypDB:TcCL_NonESM10662"/>
<feature type="domain" description="Retrotransposon hot spot protein N-terminal" evidence="4">
    <location>
        <begin position="393"/>
        <end position="496"/>
    </location>
</feature>
<dbReference type="VEuPathDB" id="TriTrypDB:TCDM_11281"/>
<accession>A0A2V2ULH4</accession>
<proteinExistence type="predicted"/>
<evidence type="ECO:0000313" key="6">
    <source>
        <dbReference type="EMBL" id="PWU84894.1"/>
    </source>
</evidence>
<gene>
    <name evidence="6" type="ORF">C4B63_195g5</name>
</gene>
<dbReference type="InterPro" id="IPR046835">
    <property type="entry name" value="RHS_N"/>
</dbReference>
<dbReference type="InterPro" id="IPR056000">
    <property type="entry name" value="DUF7578"/>
</dbReference>
<dbReference type="Pfam" id="PF20445">
    <property type="entry name" value="RHS_N"/>
    <property type="match status" value="1"/>
</dbReference>
<feature type="chain" id="PRO_5016122827" evidence="2">
    <location>
        <begin position="20"/>
        <end position="977"/>
    </location>
</feature>
<comment type="caution">
    <text evidence="6">The sequence shown here is derived from an EMBL/GenBank/DDBJ whole genome shotgun (WGS) entry which is preliminary data.</text>
</comment>
<dbReference type="Pfam" id="PF24466">
    <property type="entry name" value="DUF7578"/>
    <property type="match status" value="2"/>
</dbReference>
<dbReference type="VEuPathDB" id="TriTrypDB:TcBrA4_0157160"/>
<evidence type="ECO:0000259" key="3">
    <source>
        <dbReference type="Pfam" id="PF07999"/>
    </source>
</evidence>
<dbReference type="VEuPathDB" id="TriTrypDB:TcG_11118"/>
<dbReference type="VEuPathDB" id="TriTrypDB:ECC02_002352"/>
<dbReference type="PANTHER" id="PTHR33129:SF3">
    <property type="entry name" value="HOT SPOT (RHS) PROTEIN, PUTATIVE-RELATED"/>
    <property type="match status" value="1"/>
</dbReference>
<dbReference type="InterPro" id="IPR052980">
    <property type="entry name" value="Crinkler_effector"/>
</dbReference>
<dbReference type="InterPro" id="IPR006518">
    <property type="entry name" value="Trypano_RHS"/>
</dbReference>